<accession>A0ABT6GCA2</accession>
<sequence length="159" mass="18403">MTLSQQDLLAFERQLKQMLAEDIDLSARSCVRRGLVKNPSDITRIPARRDILEKYRNFQRERRSKNDDRRKVKQLKKELEGARKEIKELGEQQQMLIASHRAMIAIIGEYGGMAAWRSFFGEYEKALTFLETASGLRHASDPAKRKSATKVQRLSAEHD</sequence>
<keyword evidence="1" id="KW-0175">Coiled coil</keyword>
<dbReference type="Proteomes" id="UP001529180">
    <property type="component" value="Unassembled WGS sequence"/>
</dbReference>
<protein>
    <recommendedName>
        <fullName evidence="5">Phage protein</fullName>
    </recommendedName>
</protein>
<gene>
    <name evidence="3" type="ORF">P7680_11950</name>
</gene>
<dbReference type="EMBL" id="JARSBO010000005">
    <property type="protein sequence ID" value="MDG4719712.1"/>
    <property type="molecule type" value="Genomic_DNA"/>
</dbReference>
<comment type="caution">
    <text evidence="3">The sequence shown here is derived from an EMBL/GenBank/DDBJ whole genome shotgun (WGS) entry which is preliminary data.</text>
</comment>
<feature type="coiled-coil region" evidence="1">
    <location>
        <begin position="58"/>
        <end position="92"/>
    </location>
</feature>
<evidence type="ECO:0008006" key="5">
    <source>
        <dbReference type="Google" id="ProtNLM"/>
    </source>
</evidence>
<organism evidence="3 4">
    <name type="scientific">Thalassospira aquimaris</name>
    <dbReference type="NCBI Taxonomy" id="3037796"/>
    <lineage>
        <taxon>Bacteria</taxon>
        <taxon>Pseudomonadati</taxon>
        <taxon>Pseudomonadota</taxon>
        <taxon>Alphaproteobacteria</taxon>
        <taxon>Rhodospirillales</taxon>
        <taxon>Thalassospiraceae</taxon>
        <taxon>Thalassospira</taxon>
    </lineage>
</organism>
<proteinExistence type="predicted"/>
<keyword evidence="4" id="KW-1185">Reference proteome</keyword>
<feature type="region of interest" description="Disordered" evidence="2">
    <location>
        <begin position="138"/>
        <end position="159"/>
    </location>
</feature>
<dbReference type="RefSeq" id="WP_114102775.1">
    <property type="nucleotide sequence ID" value="NZ_JARSBO010000005.1"/>
</dbReference>
<evidence type="ECO:0000313" key="3">
    <source>
        <dbReference type="EMBL" id="MDG4719712.1"/>
    </source>
</evidence>
<evidence type="ECO:0000256" key="2">
    <source>
        <dbReference type="SAM" id="MobiDB-lite"/>
    </source>
</evidence>
<reference evidence="3 4" key="1">
    <citation type="submission" date="2023-03" db="EMBL/GenBank/DDBJ databases">
        <title>Strain FZY0004 represents a novel species in the genus Thalassospira isolated from seawater.</title>
        <authorList>
            <person name="Fu Z.-Y."/>
        </authorList>
    </citation>
    <scope>NUCLEOTIDE SEQUENCE [LARGE SCALE GENOMIC DNA]</scope>
    <source>
        <strain evidence="3 4">FZY0004</strain>
    </source>
</reference>
<evidence type="ECO:0000256" key="1">
    <source>
        <dbReference type="SAM" id="Coils"/>
    </source>
</evidence>
<evidence type="ECO:0000313" key="4">
    <source>
        <dbReference type="Proteomes" id="UP001529180"/>
    </source>
</evidence>
<name>A0ABT6GCA2_9PROT</name>